<dbReference type="Proteomes" id="UP000004095">
    <property type="component" value="Unassembled WGS sequence"/>
</dbReference>
<organism evidence="1 2">
    <name type="scientific">Microscilla marina ATCC 23134</name>
    <dbReference type="NCBI Taxonomy" id="313606"/>
    <lineage>
        <taxon>Bacteria</taxon>
        <taxon>Pseudomonadati</taxon>
        <taxon>Bacteroidota</taxon>
        <taxon>Cytophagia</taxon>
        <taxon>Cytophagales</taxon>
        <taxon>Microscillaceae</taxon>
        <taxon>Microscilla</taxon>
    </lineage>
</organism>
<evidence type="ECO:0000313" key="2">
    <source>
        <dbReference type="Proteomes" id="UP000004095"/>
    </source>
</evidence>
<accession>A1ZYI2</accession>
<keyword evidence="2" id="KW-1185">Reference proteome</keyword>
<proteinExistence type="predicted"/>
<comment type="caution">
    <text evidence="1">The sequence shown here is derived from an EMBL/GenBank/DDBJ whole genome shotgun (WGS) entry which is preliminary data.</text>
</comment>
<protein>
    <submittedName>
        <fullName evidence="1">Uncharacterized protein</fullName>
    </submittedName>
</protein>
<dbReference type="EMBL" id="AAWS01000066">
    <property type="protein sequence ID" value="EAY24566.1"/>
    <property type="molecule type" value="Genomic_DNA"/>
</dbReference>
<gene>
    <name evidence="1" type="ORF">M23134_06969</name>
</gene>
<dbReference type="AlphaFoldDB" id="A1ZYI2"/>
<sequence>MAKKSPDLFRGIFPQKLIQQSQPPSLEAGFVAKKNYYYFFLLICIF</sequence>
<reference evidence="1 2" key="1">
    <citation type="submission" date="2007-01" db="EMBL/GenBank/DDBJ databases">
        <authorList>
            <person name="Haygood M."/>
            <person name="Podell S."/>
            <person name="Anderson C."/>
            <person name="Hopkinson B."/>
            <person name="Roe K."/>
            <person name="Barbeau K."/>
            <person name="Gaasterland T."/>
            <person name="Ferriera S."/>
            <person name="Johnson J."/>
            <person name="Kravitz S."/>
            <person name="Beeson K."/>
            <person name="Sutton G."/>
            <person name="Rogers Y.-H."/>
            <person name="Friedman R."/>
            <person name="Frazier M."/>
            <person name="Venter J.C."/>
        </authorList>
    </citation>
    <scope>NUCLEOTIDE SEQUENCE [LARGE SCALE GENOMIC DNA]</scope>
    <source>
        <strain evidence="1 2">ATCC 23134</strain>
    </source>
</reference>
<name>A1ZYI2_MICM2</name>
<evidence type="ECO:0000313" key="1">
    <source>
        <dbReference type="EMBL" id="EAY24566.1"/>
    </source>
</evidence>